<feature type="domain" description="Dipeptidylpeptidase IV N-terminal" evidence="5">
    <location>
        <begin position="370"/>
        <end position="737"/>
    </location>
</feature>
<dbReference type="Gene3D" id="2.140.10.30">
    <property type="entry name" value="Dipeptidylpeptidase IV, N-terminal domain"/>
    <property type="match status" value="1"/>
</dbReference>
<evidence type="ECO:0000259" key="4">
    <source>
        <dbReference type="Pfam" id="PF00326"/>
    </source>
</evidence>
<dbReference type="InterPro" id="IPR050278">
    <property type="entry name" value="Serine_Prot_S9B/DPPIV"/>
</dbReference>
<keyword evidence="2" id="KW-0325">Glycoprotein</keyword>
<dbReference type="GO" id="GO:0005886">
    <property type="term" value="C:plasma membrane"/>
    <property type="evidence" value="ECO:0007669"/>
    <property type="project" value="TreeGrafter"/>
</dbReference>
<dbReference type="FunFam" id="3.40.50.1820:FF:000003">
    <property type="entry name" value="Dipeptidyl peptidase 4"/>
    <property type="match status" value="1"/>
</dbReference>
<evidence type="ECO:0000259" key="5">
    <source>
        <dbReference type="Pfam" id="PF00930"/>
    </source>
</evidence>
<dbReference type="SUPFAM" id="SSF82171">
    <property type="entry name" value="DPP6 N-terminal domain-like"/>
    <property type="match status" value="1"/>
</dbReference>
<evidence type="ECO:0000313" key="6">
    <source>
        <dbReference type="EMBL" id="GBP92887.1"/>
    </source>
</evidence>
<dbReference type="STRING" id="151549.A0A4C2A1V4"/>
<reference evidence="6 7" key="1">
    <citation type="journal article" date="2019" name="Commun. Biol.">
        <title>The bagworm genome reveals a unique fibroin gene that provides high tensile strength.</title>
        <authorList>
            <person name="Kono N."/>
            <person name="Nakamura H."/>
            <person name="Ohtoshi R."/>
            <person name="Tomita M."/>
            <person name="Numata K."/>
            <person name="Arakawa K."/>
        </authorList>
    </citation>
    <scope>NUCLEOTIDE SEQUENCE [LARGE SCALE GENOMIC DNA]</scope>
</reference>
<dbReference type="GO" id="GO:0008239">
    <property type="term" value="F:dipeptidyl-peptidase activity"/>
    <property type="evidence" value="ECO:0007669"/>
    <property type="project" value="TreeGrafter"/>
</dbReference>
<sequence length="1085" mass="123415">MINASCTFKEAESGDQERHTVCRHSGRQGPQLGNAIPISPHFTRLISKHKTTRLNGGSQGRIAQFTYIFTHATTDVLECRTANANHSDYSRVVAMNGERVEHVMKKVGRLVEPLQQLCYAYGTQLGTTEIIYRKKTLKPNPEEVLKLEDTEENINRSAEKKKEGLEDNPDSLLCSNFDDFFTDEEDAVLVDCENTFQPAKLAVEVLCRRDTDLVWSFLWCALWLAAVTAQDRFSLEEWLRGDFSQRGFGGTWISGDVEIFTLMGCHFKFAPGDTQTSYATGYGYILRNTEFTYTIPNEPGIYMFDASTLTTTVLVAGELMVGYSKDKLTQKQCIDQLTSTFGDEAPSKTTAYHWSSWFQDFLNTDSPILSADRQFILAPSERRSVYRYSTTARYSLYQISTGTVTEIAGGQRLQLCIFGGGHSLAYVLDNNLYYLPGGAAQPFQITTDGIPDEIYNGHTDWVYEEDVMYTGQATWFSTQGTYLAFASFDDTLVKSYSYYYYVDKSDPDDLYPELIDLKYPKVGDVNPLVTLRILNLNTLTATGNMQLVTVPAPAEVGVDHILGGVRWLTDNELAVHWLNRRQNYLILRICNVETWVCEEELREQGNGWVPVYLPSFSTDGSFFMSLRWSPEPIEGIIWQHLYMSVRENGIITSRSITPGAFTVDNFVGMHENNPSYYYTATVPNTPWRRHVYSTGLRDECISCDIRLPQGGECSWASATLSLGGSYMTITCSSPTEPSATYIFDPFNRVNLYEWENNNIVRERLQNKTIPRSIITTVPLEDGFPAPVRIHLPPELDLDDPNTTYPMMFYVYSGPNTNTVYDTFTVGYHSYLTTNKSMIYMMADGRGSGLKGQEILYSLNNALGTVEIEDHLVILRQVLDRYPWIDRTRVGMWGHSYGGYATLLTLIIDDDDMIRCGVSGAPVTSWLYYNTMYTERYMGLPTPEDNLSGYERGDVTLLVEKLDGKDFYIMHGNADDNVHYQNAAKLMRALQERNIPFEQMWRRDRCVGCAECLGKTDVETVMLTSGLKEVVVTRVLCHLERVNERRLIKQIYRANSYPDEAHSLAAVNMHRYMTMDHYWARCLDLH</sequence>
<dbReference type="EMBL" id="BGZK01002318">
    <property type="protein sequence ID" value="GBP92887.1"/>
    <property type="molecule type" value="Genomic_DNA"/>
</dbReference>
<dbReference type="InterPro" id="IPR029058">
    <property type="entry name" value="AB_hydrolase_fold"/>
</dbReference>
<comment type="caution">
    <text evidence="6">The sequence shown here is derived from an EMBL/GenBank/DDBJ whole genome shotgun (WGS) entry which is preliminary data.</text>
</comment>
<evidence type="ECO:0000256" key="3">
    <source>
        <dbReference type="ARBA" id="ARBA00072929"/>
    </source>
</evidence>
<dbReference type="AlphaFoldDB" id="A0A4C2A1V4"/>
<dbReference type="GO" id="GO:0006508">
    <property type="term" value="P:proteolysis"/>
    <property type="evidence" value="ECO:0007669"/>
    <property type="project" value="InterPro"/>
</dbReference>
<dbReference type="SUPFAM" id="SSF53474">
    <property type="entry name" value="alpha/beta-Hydrolases"/>
    <property type="match status" value="1"/>
</dbReference>
<dbReference type="InterPro" id="IPR001375">
    <property type="entry name" value="Peptidase_S9_cat"/>
</dbReference>
<dbReference type="PANTHER" id="PTHR11731">
    <property type="entry name" value="PROTEASE FAMILY S9B,C DIPEPTIDYL-PEPTIDASE IV-RELATED"/>
    <property type="match status" value="1"/>
</dbReference>
<dbReference type="Pfam" id="PF00930">
    <property type="entry name" value="DPPIV_N"/>
    <property type="match status" value="1"/>
</dbReference>
<proteinExistence type="inferred from homology"/>
<evidence type="ECO:0000256" key="2">
    <source>
        <dbReference type="ARBA" id="ARBA00023180"/>
    </source>
</evidence>
<dbReference type="Gene3D" id="3.40.50.1820">
    <property type="entry name" value="alpha/beta hydrolase"/>
    <property type="match status" value="1"/>
</dbReference>
<dbReference type="Pfam" id="PF00326">
    <property type="entry name" value="Peptidase_S9"/>
    <property type="match status" value="1"/>
</dbReference>
<organism evidence="6 7">
    <name type="scientific">Eumeta variegata</name>
    <name type="common">Bagworm moth</name>
    <name type="synonym">Eumeta japonica</name>
    <dbReference type="NCBI Taxonomy" id="151549"/>
    <lineage>
        <taxon>Eukaryota</taxon>
        <taxon>Metazoa</taxon>
        <taxon>Ecdysozoa</taxon>
        <taxon>Arthropoda</taxon>
        <taxon>Hexapoda</taxon>
        <taxon>Insecta</taxon>
        <taxon>Pterygota</taxon>
        <taxon>Neoptera</taxon>
        <taxon>Endopterygota</taxon>
        <taxon>Lepidoptera</taxon>
        <taxon>Glossata</taxon>
        <taxon>Ditrysia</taxon>
        <taxon>Tineoidea</taxon>
        <taxon>Psychidae</taxon>
        <taxon>Oiketicinae</taxon>
        <taxon>Eumeta</taxon>
    </lineage>
</organism>
<dbReference type="Proteomes" id="UP000299102">
    <property type="component" value="Unassembled WGS sequence"/>
</dbReference>
<dbReference type="OrthoDB" id="16520at2759"/>
<comment type="similarity">
    <text evidence="1">Belongs to the peptidase S9B family. DPPIV subfamily.</text>
</comment>
<keyword evidence="7" id="KW-1185">Reference proteome</keyword>
<gene>
    <name evidence="6" type="ORF">EVAR_49046_1</name>
</gene>
<dbReference type="GO" id="GO:0008236">
    <property type="term" value="F:serine-type peptidase activity"/>
    <property type="evidence" value="ECO:0007669"/>
    <property type="project" value="InterPro"/>
</dbReference>
<feature type="domain" description="Peptidase S9 prolyl oligopeptidase catalytic" evidence="4">
    <location>
        <begin position="828"/>
        <end position="1001"/>
    </location>
</feature>
<dbReference type="InterPro" id="IPR002469">
    <property type="entry name" value="Peptidase_S9B_N"/>
</dbReference>
<evidence type="ECO:0000256" key="1">
    <source>
        <dbReference type="ARBA" id="ARBA00010036"/>
    </source>
</evidence>
<evidence type="ECO:0000313" key="7">
    <source>
        <dbReference type="Proteomes" id="UP000299102"/>
    </source>
</evidence>
<name>A0A4C2A1V4_EUMVA</name>
<dbReference type="PANTHER" id="PTHR11731:SF154">
    <property type="entry name" value="VENOM DIPEPTIDYL PEPTIDASE 4-LIKE PROTEIN"/>
    <property type="match status" value="1"/>
</dbReference>
<accession>A0A4C2A1V4</accession>
<protein>
    <recommendedName>
        <fullName evidence="3">Venom dipeptidyl peptidase 4</fullName>
    </recommendedName>
</protein>